<evidence type="ECO:0000313" key="3">
    <source>
        <dbReference type="Proteomes" id="UP001174136"/>
    </source>
</evidence>
<sequence>MTVLDRPKNLDRPRKNLDRPKCASAHRMPDGQSTPGCRAGTKRRAKRRRHKPAVPANILGNVRSLGNKMDKLSALVKTQREYRECSIFCFSETWLHSHIPDSSVEVPSYSLIRGERDCSKSRKKKGGGLALCE</sequence>
<organism evidence="2 3">
    <name type="scientific">Merluccius polli</name>
    <name type="common">Benguela hake</name>
    <name type="synonym">Merluccius cadenati</name>
    <dbReference type="NCBI Taxonomy" id="89951"/>
    <lineage>
        <taxon>Eukaryota</taxon>
        <taxon>Metazoa</taxon>
        <taxon>Chordata</taxon>
        <taxon>Craniata</taxon>
        <taxon>Vertebrata</taxon>
        <taxon>Euteleostomi</taxon>
        <taxon>Actinopterygii</taxon>
        <taxon>Neopterygii</taxon>
        <taxon>Teleostei</taxon>
        <taxon>Neoteleostei</taxon>
        <taxon>Acanthomorphata</taxon>
        <taxon>Zeiogadaria</taxon>
        <taxon>Gadariae</taxon>
        <taxon>Gadiformes</taxon>
        <taxon>Gadoidei</taxon>
        <taxon>Merlucciidae</taxon>
        <taxon>Merluccius</taxon>
    </lineage>
</organism>
<feature type="region of interest" description="Disordered" evidence="1">
    <location>
        <begin position="1"/>
        <end position="54"/>
    </location>
</feature>
<dbReference type="Proteomes" id="UP001174136">
    <property type="component" value="Unassembled WGS sequence"/>
</dbReference>
<accession>A0AA47P522</accession>
<dbReference type="EMBL" id="JAOPHQ010002277">
    <property type="protein sequence ID" value="KAK0147903.1"/>
    <property type="molecule type" value="Genomic_DNA"/>
</dbReference>
<feature type="compositionally biased region" description="Basic and acidic residues" evidence="1">
    <location>
        <begin position="1"/>
        <end position="21"/>
    </location>
</feature>
<gene>
    <name evidence="2" type="ORF">N1851_012364</name>
</gene>
<comment type="caution">
    <text evidence="2">The sequence shown here is derived from an EMBL/GenBank/DDBJ whole genome shotgun (WGS) entry which is preliminary data.</text>
</comment>
<evidence type="ECO:0000256" key="1">
    <source>
        <dbReference type="SAM" id="MobiDB-lite"/>
    </source>
</evidence>
<dbReference type="AlphaFoldDB" id="A0AA47P522"/>
<feature type="compositionally biased region" description="Basic residues" evidence="1">
    <location>
        <begin position="40"/>
        <end position="52"/>
    </location>
</feature>
<reference evidence="2" key="1">
    <citation type="journal article" date="2023" name="Front. Mar. Sci.">
        <title>A new Merluccius polli reference genome to investigate the effects of global change in West African waters.</title>
        <authorList>
            <person name="Mateo J.L."/>
            <person name="Blanco-Fernandez C."/>
            <person name="Garcia-Vazquez E."/>
            <person name="Machado-Schiaffino G."/>
        </authorList>
    </citation>
    <scope>NUCLEOTIDE SEQUENCE</scope>
    <source>
        <strain evidence="2">C29</strain>
        <tissue evidence="2">Fin</tissue>
    </source>
</reference>
<keyword evidence="3" id="KW-1185">Reference proteome</keyword>
<evidence type="ECO:0000313" key="2">
    <source>
        <dbReference type="EMBL" id="KAK0147903.1"/>
    </source>
</evidence>
<proteinExistence type="predicted"/>
<name>A0AA47P522_MERPO</name>
<protein>
    <submittedName>
        <fullName evidence="2">Uncharacterized protein</fullName>
    </submittedName>
</protein>